<keyword evidence="10" id="KW-1185">Reference proteome</keyword>
<evidence type="ECO:0000256" key="6">
    <source>
        <dbReference type="ARBA" id="ARBA00023002"/>
    </source>
</evidence>
<dbReference type="AlphaFoldDB" id="A0A7M7MYW3"/>
<keyword evidence="6" id="KW-0560">Oxidoreductase</keyword>
<dbReference type="InterPro" id="IPR023209">
    <property type="entry name" value="DAO"/>
</dbReference>
<evidence type="ECO:0000256" key="4">
    <source>
        <dbReference type="ARBA" id="ARBA00022630"/>
    </source>
</evidence>
<dbReference type="PROSITE" id="PS00677">
    <property type="entry name" value="DAO"/>
    <property type="match status" value="1"/>
</dbReference>
<evidence type="ECO:0000313" key="10">
    <source>
        <dbReference type="Proteomes" id="UP000007110"/>
    </source>
</evidence>
<dbReference type="InParanoid" id="A0A7M7MYW3"/>
<dbReference type="GO" id="GO:0005782">
    <property type="term" value="C:peroxisomal matrix"/>
    <property type="evidence" value="ECO:0007669"/>
    <property type="project" value="UniProtKB-SubCell"/>
</dbReference>
<dbReference type="PANTHER" id="PTHR11530">
    <property type="entry name" value="D-AMINO ACID OXIDASE"/>
    <property type="match status" value="1"/>
</dbReference>
<dbReference type="InterPro" id="IPR006181">
    <property type="entry name" value="D-amino_acid_oxidase_CS"/>
</dbReference>
<evidence type="ECO:0000313" key="9">
    <source>
        <dbReference type="EnsemblMetazoa" id="XP_030828210"/>
    </source>
</evidence>
<evidence type="ECO:0000256" key="1">
    <source>
        <dbReference type="ARBA" id="ARBA00001974"/>
    </source>
</evidence>
<dbReference type="PIRSF" id="PIRSF000189">
    <property type="entry name" value="D-aa_oxidase"/>
    <property type="match status" value="1"/>
</dbReference>
<comment type="similarity">
    <text evidence="3">Belongs to the DAMOX/DASOX family.</text>
</comment>
<feature type="binding site" evidence="7">
    <location>
        <begin position="48"/>
        <end position="49"/>
    </location>
    <ligand>
        <name>FAD</name>
        <dbReference type="ChEBI" id="CHEBI:57692"/>
    </ligand>
</feature>
<keyword evidence="4" id="KW-0285">Flavoprotein</keyword>
<dbReference type="Proteomes" id="UP000007110">
    <property type="component" value="Unassembled WGS sequence"/>
</dbReference>
<dbReference type="GO" id="GO:0019478">
    <property type="term" value="P:D-amino acid catabolic process"/>
    <property type="evidence" value="ECO:0000318"/>
    <property type="project" value="GO_Central"/>
</dbReference>
<name>A0A7M7MYW3_STRPU</name>
<feature type="binding site" evidence="7">
    <location>
        <begin position="53"/>
        <end position="55"/>
    </location>
    <ligand>
        <name>FAD</name>
        <dbReference type="ChEBI" id="CHEBI:57692"/>
    </ligand>
</feature>
<evidence type="ECO:0000256" key="2">
    <source>
        <dbReference type="ARBA" id="ARBA00004253"/>
    </source>
</evidence>
<sequence length="356" mass="39375">MASISSQRIKVIVIGAGIIGLSSAVVLAENVPDADVHVIADQFASDTTSSGAAGLWAPDFAHGLKKDQDKELKLRELAIKTWHHARALSRYPDAGQMGVFILPYYKVYYHPQNQARHWWKDIVPDYRRISNEEIKTMFPGVREGYVFSSVIMDCSHYLPYLQDRLVRAGGRISKQKVASLHELAGQCDVIINCSGLGAQDLVSDMNMAPKKGQVVHVEAPWIHYALEVEPAKTETDKYRFYVIPRCNEVILGGTQHNTPGVSVSSEDREAILTSTALFVPSLKNAKFKGDWAGLRPNRSTGLRLEKETITSGSKQLHVIHNYGHSGQGITLHWGCALEAAKMAAEIINKTMVTSKL</sequence>
<feature type="domain" description="FAD dependent oxidoreductase" evidence="8">
    <location>
        <begin position="10"/>
        <end position="341"/>
    </location>
</feature>
<dbReference type="KEGG" id="spu:590228"/>
<accession>A0A7M7MYW3</accession>
<evidence type="ECO:0000256" key="5">
    <source>
        <dbReference type="ARBA" id="ARBA00022827"/>
    </source>
</evidence>
<evidence type="ECO:0000256" key="3">
    <source>
        <dbReference type="ARBA" id="ARBA00006730"/>
    </source>
</evidence>
<comment type="subcellular location">
    <subcellularLocation>
        <location evidence="2">Peroxisome matrix</location>
    </subcellularLocation>
</comment>
<evidence type="ECO:0000259" key="8">
    <source>
        <dbReference type="Pfam" id="PF01266"/>
    </source>
</evidence>
<dbReference type="PANTHER" id="PTHR11530:SF11">
    <property type="entry name" value="D-ASPARTATE OXIDASE"/>
    <property type="match status" value="1"/>
</dbReference>
<dbReference type="RefSeq" id="XP_030828210.1">
    <property type="nucleotide sequence ID" value="XM_030972350.1"/>
</dbReference>
<dbReference type="EnsemblMetazoa" id="XM_030972350">
    <property type="protein sequence ID" value="XP_030828210"/>
    <property type="gene ID" value="LOC590228"/>
</dbReference>
<dbReference type="Gene3D" id="3.30.9.10">
    <property type="entry name" value="D-Amino Acid Oxidase, subunit A, domain 2"/>
    <property type="match status" value="1"/>
</dbReference>
<feature type="binding site" evidence="7">
    <location>
        <position position="295"/>
    </location>
    <ligand>
        <name>D-dopa</name>
        <dbReference type="ChEBI" id="CHEBI:149689"/>
    </ligand>
</feature>
<organism evidence="9 10">
    <name type="scientific">Strongylocentrotus purpuratus</name>
    <name type="common">Purple sea urchin</name>
    <dbReference type="NCBI Taxonomy" id="7668"/>
    <lineage>
        <taxon>Eukaryota</taxon>
        <taxon>Metazoa</taxon>
        <taxon>Echinodermata</taxon>
        <taxon>Eleutherozoa</taxon>
        <taxon>Echinozoa</taxon>
        <taxon>Echinoidea</taxon>
        <taxon>Euechinoidea</taxon>
        <taxon>Echinacea</taxon>
        <taxon>Camarodonta</taxon>
        <taxon>Echinidea</taxon>
        <taxon>Strongylocentrotidae</taxon>
        <taxon>Strongylocentrotus</taxon>
    </lineage>
</organism>
<evidence type="ECO:0000256" key="7">
    <source>
        <dbReference type="PIRSR" id="PIRSR000189-1"/>
    </source>
</evidence>
<dbReference type="GO" id="GO:0005737">
    <property type="term" value="C:cytoplasm"/>
    <property type="evidence" value="ECO:0000318"/>
    <property type="project" value="GO_Central"/>
</dbReference>
<keyword evidence="5 7" id="KW-0274">FAD</keyword>
<protein>
    <recommendedName>
        <fullName evidence="8">FAD dependent oxidoreductase domain-containing protein</fullName>
    </recommendedName>
</protein>
<dbReference type="GeneID" id="590228"/>
<comment type="cofactor">
    <cofactor evidence="1 7">
        <name>FAD</name>
        <dbReference type="ChEBI" id="CHEBI:57692"/>
    </cofactor>
</comment>
<dbReference type="OrthoDB" id="2015447at2759"/>
<dbReference type="OMA" id="VHFQECE"/>
<proteinExistence type="inferred from homology"/>
<dbReference type="SUPFAM" id="SSF51971">
    <property type="entry name" value="Nucleotide-binding domain"/>
    <property type="match status" value="1"/>
</dbReference>
<dbReference type="Gene3D" id="3.40.50.720">
    <property type="entry name" value="NAD(P)-binding Rossmann-like Domain"/>
    <property type="match status" value="1"/>
</dbReference>
<dbReference type="SUPFAM" id="SSF54373">
    <property type="entry name" value="FAD-linked reductases, C-terminal domain"/>
    <property type="match status" value="1"/>
</dbReference>
<dbReference type="Pfam" id="PF01266">
    <property type="entry name" value="DAO"/>
    <property type="match status" value="1"/>
</dbReference>
<dbReference type="InterPro" id="IPR006076">
    <property type="entry name" value="FAD-dep_OxRdtase"/>
</dbReference>
<dbReference type="GO" id="GO:0003884">
    <property type="term" value="F:D-amino-acid oxidase activity"/>
    <property type="evidence" value="ECO:0000318"/>
    <property type="project" value="GO_Central"/>
</dbReference>
<feature type="binding site" evidence="7">
    <location>
        <position position="326"/>
    </location>
    <ligand>
        <name>D-dopa</name>
        <dbReference type="ChEBI" id="CHEBI:149689"/>
    </ligand>
</feature>
<feature type="binding site" evidence="7">
    <location>
        <position position="177"/>
    </location>
    <ligand>
        <name>FAD</name>
        <dbReference type="ChEBI" id="CHEBI:57692"/>
    </ligand>
</feature>
<reference evidence="9" key="2">
    <citation type="submission" date="2021-01" db="UniProtKB">
        <authorList>
            <consortium name="EnsemblMetazoa"/>
        </authorList>
    </citation>
    <scope>IDENTIFICATION</scope>
</reference>
<reference evidence="10" key="1">
    <citation type="submission" date="2015-02" db="EMBL/GenBank/DDBJ databases">
        <title>Genome sequencing for Strongylocentrotus purpuratus.</title>
        <authorList>
            <person name="Murali S."/>
            <person name="Liu Y."/>
            <person name="Vee V."/>
            <person name="English A."/>
            <person name="Wang M."/>
            <person name="Skinner E."/>
            <person name="Han Y."/>
            <person name="Muzny D.M."/>
            <person name="Worley K.C."/>
            <person name="Gibbs R.A."/>
        </authorList>
    </citation>
    <scope>NUCLEOTIDE SEQUENCE</scope>
</reference>
<feature type="binding site" evidence="7">
    <location>
        <position position="241"/>
    </location>
    <ligand>
        <name>D-dopa</name>
        <dbReference type="ChEBI" id="CHEBI:149689"/>
    </ligand>
</feature>
<dbReference type="GO" id="GO:0071949">
    <property type="term" value="F:FAD binding"/>
    <property type="evidence" value="ECO:0007669"/>
    <property type="project" value="InterPro"/>
</dbReference>